<dbReference type="AlphaFoldDB" id="A0A6A6D1W9"/>
<dbReference type="InterPro" id="IPR019587">
    <property type="entry name" value="Polyketide_cyclase/dehydratase"/>
</dbReference>
<protein>
    <submittedName>
        <fullName evidence="1">Uncharacterized protein</fullName>
    </submittedName>
</protein>
<gene>
    <name evidence="1" type="ORF">M409DRAFT_15709</name>
</gene>
<accession>A0A6A6D1W9</accession>
<dbReference type="Gene3D" id="3.30.530.20">
    <property type="match status" value="1"/>
</dbReference>
<dbReference type="CDD" id="cd07822">
    <property type="entry name" value="SRPBCC_4"/>
    <property type="match status" value="1"/>
</dbReference>
<evidence type="ECO:0000313" key="1">
    <source>
        <dbReference type="EMBL" id="KAF2173424.1"/>
    </source>
</evidence>
<dbReference type="EMBL" id="ML993579">
    <property type="protein sequence ID" value="KAF2173424.1"/>
    <property type="molecule type" value="Genomic_DNA"/>
</dbReference>
<dbReference type="RefSeq" id="XP_033674313.1">
    <property type="nucleotide sequence ID" value="XM_033803308.1"/>
</dbReference>
<organism evidence="1 2">
    <name type="scientific">Zasmidium cellare ATCC 36951</name>
    <dbReference type="NCBI Taxonomy" id="1080233"/>
    <lineage>
        <taxon>Eukaryota</taxon>
        <taxon>Fungi</taxon>
        <taxon>Dikarya</taxon>
        <taxon>Ascomycota</taxon>
        <taxon>Pezizomycotina</taxon>
        <taxon>Dothideomycetes</taxon>
        <taxon>Dothideomycetidae</taxon>
        <taxon>Mycosphaerellales</taxon>
        <taxon>Mycosphaerellaceae</taxon>
        <taxon>Zasmidium</taxon>
    </lineage>
</organism>
<keyword evidence="2" id="KW-1185">Reference proteome</keyword>
<dbReference type="PANTHER" id="PTHR36166:SF1">
    <property type="entry name" value="SRPBCC DOMAIN-CONTAINING PROTEIN"/>
    <property type="match status" value="1"/>
</dbReference>
<dbReference type="GeneID" id="54556580"/>
<dbReference type="OrthoDB" id="509124at2759"/>
<evidence type="ECO:0000313" key="2">
    <source>
        <dbReference type="Proteomes" id="UP000799537"/>
    </source>
</evidence>
<dbReference type="SUPFAM" id="SSF55961">
    <property type="entry name" value="Bet v1-like"/>
    <property type="match status" value="1"/>
</dbReference>
<dbReference type="PANTHER" id="PTHR36166">
    <property type="entry name" value="CHROMOSOME 9, WHOLE GENOME SHOTGUN SEQUENCE"/>
    <property type="match status" value="1"/>
</dbReference>
<dbReference type="Pfam" id="PF10604">
    <property type="entry name" value="Polyketide_cyc2"/>
    <property type="match status" value="1"/>
</dbReference>
<dbReference type="InterPro" id="IPR023393">
    <property type="entry name" value="START-like_dom_sf"/>
</dbReference>
<reference evidence="1" key="1">
    <citation type="journal article" date="2020" name="Stud. Mycol.">
        <title>101 Dothideomycetes genomes: a test case for predicting lifestyles and emergence of pathogens.</title>
        <authorList>
            <person name="Haridas S."/>
            <person name="Albert R."/>
            <person name="Binder M."/>
            <person name="Bloem J."/>
            <person name="Labutti K."/>
            <person name="Salamov A."/>
            <person name="Andreopoulos B."/>
            <person name="Baker S."/>
            <person name="Barry K."/>
            <person name="Bills G."/>
            <person name="Bluhm B."/>
            <person name="Cannon C."/>
            <person name="Castanera R."/>
            <person name="Culley D."/>
            <person name="Daum C."/>
            <person name="Ezra D."/>
            <person name="Gonzalez J."/>
            <person name="Henrissat B."/>
            <person name="Kuo A."/>
            <person name="Liang C."/>
            <person name="Lipzen A."/>
            <person name="Lutzoni F."/>
            <person name="Magnuson J."/>
            <person name="Mondo S."/>
            <person name="Nolan M."/>
            <person name="Ohm R."/>
            <person name="Pangilinan J."/>
            <person name="Park H.-J."/>
            <person name="Ramirez L."/>
            <person name="Alfaro M."/>
            <person name="Sun H."/>
            <person name="Tritt A."/>
            <person name="Yoshinaga Y."/>
            <person name="Zwiers L.-H."/>
            <person name="Turgeon B."/>
            <person name="Goodwin S."/>
            <person name="Spatafora J."/>
            <person name="Crous P."/>
            <person name="Grigoriev I."/>
        </authorList>
    </citation>
    <scope>NUCLEOTIDE SEQUENCE</scope>
    <source>
        <strain evidence="1">ATCC 36951</strain>
    </source>
</reference>
<dbReference type="Proteomes" id="UP000799537">
    <property type="component" value="Unassembled WGS sequence"/>
</dbReference>
<sequence length="149" mass="16908">MVLQTTRIEIARSPAKVREVFLEFSSWPQWASTHFKSVDRLAPQKESIEKGDKLKVVMPGMTFNPTVLANDPSVFQWRGSLWGLLNGDHSFKFQPSETTPGGTTFVNEEKWHGPVLSLIKPFWSPSEEAPKGFLSFNEELKKRAESLSE</sequence>
<name>A0A6A6D1W9_ZASCE</name>
<proteinExistence type="predicted"/>